<evidence type="ECO:0000313" key="4">
    <source>
        <dbReference type="Proteomes" id="UP000887572"/>
    </source>
</evidence>
<protein>
    <submittedName>
        <fullName evidence="5">Uncharacterized protein</fullName>
    </submittedName>
</protein>
<feature type="region of interest" description="Disordered" evidence="1">
    <location>
        <begin position="28"/>
        <end position="73"/>
    </location>
</feature>
<keyword evidence="2" id="KW-0472">Membrane</keyword>
<feature type="transmembrane region" description="Helical" evidence="2">
    <location>
        <begin position="623"/>
        <end position="645"/>
    </location>
</feature>
<sequence length="655" mass="74302">MKLIPVIFCLLLLQIFLLGHSNAANGEISSEEHFPPEDDYQSSTTTGGSATDINSDTEDSDDKPSPRGSGWDVARKKFLSSPPISEKKWDKLHDYIAKVVAGYRKQVYLSKLVEKTQYKMPPPFMGVVRKADNAKRAGGTLRRAITEYGRAHKKFMQNYGKKGYFVADEDTVETIMLYVQRKLESKEDLDELRKIHKEIPEAGCALAFAPNEHTLNNALLFEQGLPNDDEEAGQEEADEIADNLPSKRRRHAPFLFETNDEEDYIQDDDDDDDDDDDEESADETSTYAVMQAIQRGHAGFGDAAQLDWSNLTEPTQQKKKTMGSTQKWLAKFKAIYYSIIGTVKNGTGWVVNKLGRSKDTKNATKLELAGSVLSEHLDKLNDNQRTEILQKAESAIGGIEQLESISQNNNNDNDNNGKQQQKPQKKDNASDRAGISRKWIKELKNQKYHPFDFLAENVRYTVSARTGRKEYKRLDAEQVQLLDRLLAEVGKLYPDGKNLDEKKFKLLLGGLKGKDQFLINYKRLHDAEKDKYKLEKMEKDHANMLKKVHKALRKLAPFHAQLSKEAKTCNKLGQLVDKTLYMEIKLDPNTMESKYEPQSKEMRGRLGAQIINSVISVKDLNGMMLQLSLSLFGSGIIALFFDAFYGRLSSDFSRR</sequence>
<dbReference type="WBParaSite" id="Gr19_v10_g6046.t1">
    <property type="protein sequence ID" value="Gr19_v10_g6046.t1"/>
    <property type="gene ID" value="Gr19_v10_g6046"/>
</dbReference>
<feature type="region of interest" description="Disordered" evidence="1">
    <location>
        <begin position="405"/>
        <end position="433"/>
    </location>
</feature>
<feature type="compositionally biased region" description="Polar residues" evidence="1">
    <location>
        <begin position="41"/>
        <end position="54"/>
    </location>
</feature>
<proteinExistence type="predicted"/>
<evidence type="ECO:0000313" key="5">
    <source>
        <dbReference type="WBParaSite" id="Gr19_v10_g6046.t1"/>
    </source>
</evidence>
<reference evidence="5" key="1">
    <citation type="submission" date="2022-11" db="UniProtKB">
        <authorList>
            <consortium name="WormBaseParasite"/>
        </authorList>
    </citation>
    <scope>IDENTIFICATION</scope>
</reference>
<accession>A0A914HZZ7</accession>
<dbReference type="Proteomes" id="UP000887572">
    <property type="component" value="Unplaced"/>
</dbReference>
<keyword evidence="3" id="KW-0732">Signal</keyword>
<feature type="region of interest" description="Disordered" evidence="1">
    <location>
        <begin position="255"/>
        <end position="285"/>
    </location>
</feature>
<evidence type="ECO:0000256" key="2">
    <source>
        <dbReference type="SAM" id="Phobius"/>
    </source>
</evidence>
<feature type="chain" id="PRO_5036972921" evidence="3">
    <location>
        <begin position="24"/>
        <end position="655"/>
    </location>
</feature>
<dbReference type="AlphaFoldDB" id="A0A914HZZ7"/>
<keyword evidence="4" id="KW-1185">Reference proteome</keyword>
<evidence type="ECO:0000256" key="3">
    <source>
        <dbReference type="SAM" id="SignalP"/>
    </source>
</evidence>
<organism evidence="4 5">
    <name type="scientific">Globodera rostochiensis</name>
    <name type="common">Golden nematode worm</name>
    <name type="synonym">Heterodera rostochiensis</name>
    <dbReference type="NCBI Taxonomy" id="31243"/>
    <lineage>
        <taxon>Eukaryota</taxon>
        <taxon>Metazoa</taxon>
        <taxon>Ecdysozoa</taxon>
        <taxon>Nematoda</taxon>
        <taxon>Chromadorea</taxon>
        <taxon>Rhabditida</taxon>
        <taxon>Tylenchina</taxon>
        <taxon>Tylenchomorpha</taxon>
        <taxon>Tylenchoidea</taxon>
        <taxon>Heteroderidae</taxon>
        <taxon>Heteroderinae</taxon>
        <taxon>Globodera</taxon>
    </lineage>
</organism>
<keyword evidence="2" id="KW-0812">Transmembrane</keyword>
<evidence type="ECO:0000256" key="1">
    <source>
        <dbReference type="SAM" id="MobiDB-lite"/>
    </source>
</evidence>
<keyword evidence="2" id="KW-1133">Transmembrane helix</keyword>
<feature type="signal peptide" evidence="3">
    <location>
        <begin position="1"/>
        <end position="23"/>
    </location>
</feature>
<name>A0A914HZZ7_GLORO</name>
<feature type="compositionally biased region" description="Low complexity" evidence="1">
    <location>
        <begin position="407"/>
        <end position="422"/>
    </location>
</feature>
<feature type="compositionally biased region" description="Acidic residues" evidence="1">
    <location>
        <begin position="258"/>
        <end position="282"/>
    </location>
</feature>